<dbReference type="CDD" id="cd07067">
    <property type="entry name" value="HP_PGM_like"/>
    <property type="match status" value="1"/>
</dbReference>
<dbReference type="Proteomes" id="UP000315440">
    <property type="component" value="Unassembled WGS sequence"/>
</dbReference>
<evidence type="ECO:0000313" key="1">
    <source>
        <dbReference type="EMBL" id="TWT88153.1"/>
    </source>
</evidence>
<dbReference type="EMBL" id="SJPQ01000002">
    <property type="protein sequence ID" value="TWT88153.1"/>
    <property type="molecule type" value="Genomic_DNA"/>
</dbReference>
<dbReference type="SUPFAM" id="SSF53254">
    <property type="entry name" value="Phosphoglycerate mutase-like"/>
    <property type="match status" value="1"/>
</dbReference>
<name>A0A5C5ZNZ2_9BACT</name>
<accession>A0A5C5ZNZ2</accession>
<dbReference type="Gene3D" id="3.40.50.1240">
    <property type="entry name" value="Phosphoglycerate mutase-like"/>
    <property type="match status" value="1"/>
</dbReference>
<organism evidence="1 2">
    <name type="scientific">Pseudobythopirellula maris</name>
    <dbReference type="NCBI Taxonomy" id="2527991"/>
    <lineage>
        <taxon>Bacteria</taxon>
        <taxon>Pseudomonadati</taxon>
        <taxon>Planctomycetota</taxon>
        <taxon>Planctomycetia</taxon>
        <taxon>Pirellulales</taxon>
        <taxon>Lacipirellulaceae</taxon>
        <taxon>Pseudobythopirellula</taxon>
    </lineage>
</organism>
<dbReference type="InterPro" id="IPR029033">
    <property type="entry name" value="His_PPase_superfam"/>
</dbReference>
<sequence>MILYVARHAWAGNFGDPGCSDDTLRELTPDGIERYFRTVDALVEQRGFTPDRLATSPYTRCVQTATIIAERTPKAPEFDKIEALGCGVDLPQLMAWTAEHESAGDLCWVGHNPDVEALVAWLVGSPVGVVSFAKGSVAAVEFAAGPVEKGAGELLWHCTAKSLGV</sequence>
<proteinExistence type="predicted"/>
<gene>
    <name evidence="1" type="ORF">Mal64_16300</name>
</gene>
<keyword evidence="2" id="KW-1185">Reference proteome</keyword>
<dbReference type="InterPro" id="IPR013078">
    <property type="entry name" value="His_Pase_superF_clade-1"/>
</dbReference>
<dbReference type="AlphaFoldDB" id="A0A5C5ZNZ2"/>
<dbReference type="RefSeq" id="WP_146398965.1">
    <property type="nucleotide sequence ID" value="NZ_SJPQ01000002.1"/>
</dbReference>
<comment type="caution">
    <text evidence="1">The sequence shown here is derived from an EMBL/GenBank/DDBJ whole genome shotgun (WGS) entry which is preliminary data.</text>
</comment>
<evidence type="ECO:0000313" key="2">
    <source>
        <dbReference type="Proteomes" id="UP000315440"/>
    </source>
</evidence>
<dbReference type="OrthoDB" id="280692at2"/>
<protein>
    <submittedName>
        <fullName evidence="1">Histidine phosphatase superfamily (Branch 1)</fullName>
    </submittedName>
</protein>
<reference evidence="1 2" key="1">
    <citation type="submission" date="2019-02" db="EMBL/GenBank/DDBJ databases">
        <title>Deep-cultivation of Planctomycetes and their phenomic and genomic characterization uncovers novel biology.</title>
        <authorList>
            <person name="Wiegand S."/>
            <person name="Jogler M."/>
            <person name="Boedeker C."/>
            <person name="Pinto D."/>
            <person name="Vollmers J."/>
            <person name="Rivas-Marin E."/>
            <person name="Kohn T."/>
            <person name="Peeters S.H."/>
            <person name="Heuer A."/>
            <person name="Rast P."/>
            <person name="Oberbeckmann S."/>
            <person name="Bunk B."/>
            <person name="Jeske O."/>
            <person name="Meyerdierks A."/>
            <person name="Storesund J.E."/>
            <person name="Kallscheuer N."/>
            <person name="Luecker S."/>
            <person name="Lage O.M."/>
            <person name="Pohl T."/>
            <person name="Merkel B.J."/>
            <person name="Hornburger P."/>
            <person name="Mueller R.-W."/>
            <person name="Bruemmer F."/>
            <person name="Labrenz M."/>
            <person name="Spormann A.M."/>
            <person name="Op Den Camp H."/>
            <person name="Overmann J."/>
            <person name="Amann R."/>
            <person name="Jetten M.S.M."/>
            <person name="Mascher T."/>
            <person name="Medema M.H."/>
            <person name="Devos D.P."/>
            <person name="Kaster A.-K."/>
            <person name="Ovreas L."/>
            <person name="Rohde M."/>
            <person name="Galperin M.Y."/>
            <person name="Jogler C."/>
        </authorList>
    </citation>
    <scope>NUCLEOTIDE SEQUENCE [LARGE SCALE GENOMIC DNA]</scope>
    <source>
        <strain evidence="1 2">Mal64</strain>
    </source>
</reference>